<reference evidence="3" key="2">
    <citation type="journal article" date="2017" name="Genome Announc.">
        <title>Draft genome sequence of Paludibacter jiangxiensis NM7(T), a propionate-producing fermentative bacterium.</title>
        <authorList>
            <person name="Qiu Y.-L."/>
            <person name="Tourlousse D.M."/>
            <person name="Matsuura N."/>
            <person name="Ohashi A."/>
            <person name="Sekiguchi Y."/>
        </authorList>
    </citation>
    <scope>NUCLEOTIDE SEQUENCE [LARGE SCALE GENOMIC DNA]</scope>
    <source>
        <strain evidence="3">NM7</strain>
    </source>
</reference>
<keyword evidence="3" id="KW-1185">Reference proteome</keyword>
<dbReference type="Pfam" id="PF18863">
    <property type="entry name" value="AbiJ_NTD4"/>
    <property type="match status" value="1"/>
</dbReference>
<dbReference type="OrthoDB" id="9786278at2"/>
<dbReference type="AlphaFoldDB" id="A0A170YV38"/>
<dbReference type="InterPro" id="IPR049503">
    <property type="entry name" value="AbiJ_NTD4"/>
</dbReference>
<dbReference type="EMBL" id="BDCR01000001">
    <property type="protein sequence ID" value="GAT62089.1"/>
    <property type="molecule type" value="Genomic_DNA"/>
</dbReference>
<feature type="domain" description="HEPN AbiJ-N-terminal" evidence="1">
    <location>
        <begin position="1"/>
        <end position="159"/>
    </location>
</feature>
<protein>
    <recommendedName>
        <fullName evidence="1">HEPN AbiJ-N-terminal domain-containing protein</fullName>
    </recommendedName>
</protein>
<sequence length="279" mass="32358">MRFSQRIGKKDVRQVLQTDSIDQILENKLWNNILNDFINKIEDHAYSYQKSKRAEVFIYIWENFFELKSDEIPSYTDGDVYTEGMTEYIKKWFLNAEWYEKYDLIEFLSDLSNPLRLDFTTKVNYTLKRELAGYTIIQNKIIQITAEQEISAIENALKNGSKYKSVETHLSQALEHLSNRENPDYRNSIKESISAVEAYCAILTNDSKSTLGKALNQIEKTHKIHTALKSSFSALYGYTSDSGGIRHSLLEDDINVEIEDAKFMLVSCSAFINYLKSKE</sequence>
<dbReference type="RefSeq" id="WP_084252237.1">
    <property type="nucleotide sequence ID" value="NZ_BDCR01000001.1"/>
</dbReference>
<evidence type="ECO:0000313" key="3">
    <source>
        <dbReference type="Proteomes" id="UP000076586"/>
    </source>
</evidence>
<comment type="caution">
    <text evidence="2">The sequence shown here is derived from an EMBL/GenBank/DDBJ whole genome shotgun (WGS) entry which is preliminary data.</text>
</comment>
<proteinExistence type="predicted"/>
<gene>
    <name evidence="2" type="ORF">PJIAN_1679</name>
</gene>
<organism evidence="2 3">
    <name type="scientific">Paludibacter jiangxiensis</name>
    <dbReference type="NCBI Taxonomy" id="681398"/>
    <lineage>
        <taxon>Bacteria</taxon>
        <taxon>Pseudomonadati</taxon>
        <taxon>Bacteroidota</taxon>
        <taxon>Bacteroidia</taxon>
        <taxon>Bacteroidales</taxon>
        <taxon>Paludibacteraceae</taxon>
        <taxon>Paludibacter</taxon>
    </lineage>
</organism>
<evidence type="ECO:0000313" key="2">
    <source>
        <dbReference type="EMBL" id="GAT62089.1"/>
    </source>
</evidence>
<accession>A0A170YV38</accession>
<reference evidence="3" key="1">
    <citation type="submission" date="2016-04" db="EMBL/GenBank/DDBJ databases">
        <title>Draft genome sequence of Paludibacter jiangxiensis strain NM7.</title>
        <authorList>
            <person name="Qiu Y."/>
            <person name="Matsuura N."/>
            <person name="Ohashi A."/>
            <person name="Tourlousse M.D."/>
            <person name="Sekiguchi Y."/>
        </authorList>
    </citation>
    <scope>NUCLEOTIDE SEQUENCE [LARGE SCALE GENOMIC DNA]</scope>
    <source>
        <strain evidence="3">NM7</strain>
    </source>
</reference>
<dbReference type="Proteomes" id="UP000076586">
    <property type="component" value="Unassembled WGS sequence"/>
</dbReference>
<evidence type="ECO:0000259" key="1">
    <source>
        <dbReference type="Pfam" id="PF18863"/>
    </source>
</evidence>
<name>A0A170YV38_9BACT</name>